<dbReference type="AlphaFoldDB" id="U5N5R6"/>
<proteinExistence type="inferred from homology"/>
<dbReference type="KEGG" id="cbx:Cenrod_0595"/>
<dbReference type="Proteomes" id="UP000017184">
    <property type="component" value="Chromosome"/>
</dbReference>
<evidence type="ECO:0000313" key="2">
    <source>
        <dbReference type="EMBL" id="AGX86707.1"/>
    </source>
</evidence>
<dbReference type="InterPro" id="IPR036291">
    <property type="entry name" value="NAD(P)-bd_dom_sf"/>
</dbReference>
<dbReference type="PRINTS" id="PR00081">
    <property type="entry name" value="GDHRDH"/>
</dbReference>
<dbReference type="OrthoDB" id="9794387at2"/>
<dbReference type="CDD" id="cd05233">
    <property type="entry name" value="SDR_c"/>
    <property type="match status" value="1"/>
</dbReference>
<organism evidence="2 3">
    <name type="scientific">Candidatus Symbiobacter mobilis CR</name>
    <dbReference type="NCBI Taxonomy" id="946483"/>
    <lineage>
        <taxon>Bacteria</taxon>
        <taxon>Pseudomonadati</taxon>
        <taxon>Pseudomonadota</taxon>
        <taxon>Betaproteobacteria</taxon>
        <taxon>Burkholderiales</taxon>
        <taxon>Comamonadaceae</taxon>
    </lineage>
</organism>
<dbReference type="InterPro" id="IPR020904">
    <property type="entry name" value="Sc_DH/Rdtase_CS"/>
</dbReference>
<dbReference type="PRINTS" id="PR00080">
    <property type="entry name" value="SDRFAMILY"/>
</dbReference>
<dbReference type="eggNOG" id="COG1028">
    <property type="taxonomic scope" value="Bacteria"/>
</dbReference>
<evidence type="ECO:0000313" key="3">
    <source>
        <dbReference type="Proteomes" id="UP000017184"/>
    </source>
</evidence>
<dbReference type="GO" id="GO:0005829">
    <property type="term" value="C:cytosol"/>
    <property type="evidence" value="ECO:0007669"/>
    <property type="project" value="TreeGrafter"/>
</dbReference>
<dbReference type="HOGENOM" id="CLU_010194_2_10_4"/>
<evidence type="ECO:0000256" key="1">
    <source>
        <dbReference type="RuleBase" id="RU000363"/>
    </source>
</evidence>
<dbReference type="EMBL" id="CP004885">
    <property type="protein sequence ID" value="AGX86707.1"/>
    <property type="molecule type" value="Genomic_DNA"/>
</dbReference>
<comment type="similarity">
    <text evidence="1">Belongs to the short-chain dehydrogenases/reductases (SDR) family.</text>
</comment>
<dbReference type="PATRIC" id="fig|946483.4.peg.596"/>
<dbReference type="GO" id="GO:0016616">
    <property type="term" value="F:oxidoreductase activity, acting on the CH-OH group of donors, NAD or NADP as acceptor"/>
    <property type="evidence" value="ECO:0007669"/>
    <property type="project" value="TreeGrafter"/>
</dbReference>
<protein>
    <submittedName>
        <fullName evidence="2">Short-chain alcohol dehydrogenase-like protein</fullName>
    </submittedName>
</protein>
<dbReference type="STRING" id="946483.Cenrod_0595"/>
<gene>
    <name evidence="2" type="ORF">Cenrod_0595</name>
</gene>
<dbReference type="PANTHER" id="PTHR45267">
    <property type="match status" value="1"/>
</dbReference>
<dbReference type="SUPFAM" id="SSF51735">
    <property type="entry name" value="NAD(P)-binding Rossmann-fold domains"/>
    <property type="match status" value="1"/>
</dbReference>
<sequence length="228" mass="23975">MPNQRIIVLTGATRGLGRALLTELVAAGHTVAGCGRNARDIETLRATYPAPHSFATVDVRNDDEVAAWAVEVLQSVGVPDLLVNNAALMNTPAPLWKVPASEFDTLMAVNVCGVATVIRHVVPAMVQNRRGVIVNLSSGWGRSVSSNVAPYCASKWAIEGLTKALAEELPAGMAAVPLNPGIIDTDMLRQSFGAAASGYESPEHWAHRAATFILSLGPKDSGKSLSVS</sequence>
<dbReference type="Gene3D" id="3.40.50.720">
    <property type="entry name" value="NAD(P)-binding Rossmann-like Domain"/>
    <property type="match status" value="1"/>
</dbReference>
<dbReference type="PROSITE" id="PS51257">
    <property type="entry name" value="PROKAR_LIPOPROTEIN"/>
    <property type="match status" value="1"/>
</dbReference>
<reference evidence="2 3" key="1">
    <citation type="journal article" date="2013" name="Genome Biol.">
        <title>Genomic analysis reveals key aspects of prokaryotic symbiosis in the phototrophic consortium "Chlorochromatium aggregatum".</title>
        <authorList>
            <person name="Liu Z."/>
            <person name="Muller J."/>
            <person name="Li T."/>
            <person name="Alvey R.M."/>
            <person name="Vogl K."/>
            <person name="Frigaard N.U."/>
            <person name="Rockwell N.C."/>
            <person name="Boyd E.S."/>
            <person name="Tomsho L.P."/>
            <person name="Schuster S.C."/>
            <person name="Henke P."/>
            <person name="Rohde M."/>
            <person name="Overmann J."/>
            <person name="Bryant D.A."/>
        </authorList>
    </citation>
    <scope>NUCLEOTIDE SEQUENCE [LARGE SCALE GENOMIC DNA]</scope>
    <source>
        <strain evidence="2">CR</strain>
    </source>
</reference>
<keyword evidence="3" id="KW-1185">Reference proteome</keyword>
<dbReference type="InterPro" id="IPR053241">
    <property type="entry name" value="NADPH_pterin_aldehyde_rdct"/>
</dbReference>
<accession>U5N5R6</accession>
<dbReference type="Pfam" id="PF00106">
    <property type="entry name" value="adh_short"/>
    <property type="match status" value="1"/>
</dbReference>
<dbReference type="RefSeq" id="WP_022771528.1">
    <property type="nucleotide sequence ID" value="NC_022576.1"/>
</dbReference>
<dbReference type="PANTHER" id="PTHR45267:SF2">
    <property type="entry name" value="NADPH-DEPENDENT PTERIN ALDEHYDE REDUCTASE"/>
    <property type="match status" value="1"/>
</dbReference>
<dbReference type="PROSITE" id="PS00061">
    <property type="entry name" value="ADH_SHORT"/>
    <property type="match status" value="1"/>
</dbReference>
<dbReference type="InterPro" id="IPR002347">
    <property type="entry name" value="SDR_fam"/>
</dbReference>
<name>U5N5R6_9BURK</name>